<gene>
    <name evidence="2" type="ORF">D5S19_16640</name>
</gene>
<name>A0A419I3A5_9PSEU</name>
<dbReference type="Proteomes" id="UP000285112">
    <property type="component" value="Unassembled WGS sequence"/>
</dbReference>
<dbReference type="Pfam" id="PF10861">
    <property type="entry name" value="DUF2784"/>
    <property type="match status" value="1"/>
</dbReference>
<evidence type="ECO:0000313" key="3">
    <source>
        <dbReference type="Proteomes" id="UP000285112"/>
    </source>
</evidence>
<keyword evidence="3" id="KW-1185">Reference proteome</keyword>
<evidence type="ECO:0000256" key="1">
    <source>
        <dbReference type="SAM" id="Phobius"/>
    </source>
</evidence>
<comment type="caution">
    <text evidence="2">The sequence shown here is derived from an EMBL/GenBank/DDBJ whole genome shotgun (WGS) entry which is preliminary data.</text>
</comment>
<sequence length="169" mass="18310">MRGCSPLASSCGPLRSPDRGNKLLFAQLLAWTLLVLHFAILGFLSFGGFVAWRWPRALYAHIPLVLWGVASSVWPLACPVTTAENWAREAGGLIPYDRGFVETYLEGVLYDPHHVNRFRAVMALLVLIGWAGAAWCARRRSRLGLSLSPAPAAATLPASRCNPSAGNNG</sequence>
<dbReference type="EMBL" id="QZFV01000086">
    <property type="protein sequence ID" value="RJQ84574.1"/>
    <property type="molecule type" value="Genomic_DNA"/>
</dbReference>
<keyword evidence="1" id="KW-0812">Transmembrane</keyword>
<keyword evidence="1" id="KW-1133">Transmembrane helix</keyword>
<feature type="transmembrane region" description="Helical" evidence="1">
    <location>
        <begin position="58"/>
        <end position="77"/>
    </location>
</feature>
<protein>
    <submittedName>
        <fullName evidence="2">DUF2784 domain-containing protein</fullName>
    </submittedName>
</protein>
<organism evidence="2 3">
    <name type="scientific">Amycolatopsis panacis</name>
    <dbReference type="NCBI Taxonomy" id="2340917"/>
    <lineage>
        <taxon>Bacteria</taxon>
        <taxon>Bacillati</taxon>
        <taxon>Actinomycetota</taxon>
        <taxon>Actinomycetes</taxon>
        <taxon>Pseudonocardiales</taxon>
        <taxon>Pseudonocardiaceae</taxon>
        <taxon>Amycolatopsis</taxon>
    </lineage>
</organism>
<dbReference type="InterPro" id="IPR021218">
    <property type="entry name" value="DUF2784"/>
</dbReference>
<dbReference type="AlphaFoldDB" id="A0A419I3A5"/>
<reference evidence="2 3" key="1">
    <citation type="submission" date="2018-09" db="EMBL/GenBank/DDBJ databases">
        <title>YIM PH 21725 draft genome.</title>
        <authorList>
            <person name="Miao C."/>
        </authorList>
    </citation>
    <scope>NUCLEOTIDE SEQUENCE [LARGE SCALE GENOMIC DNA]</scope>
    <source>
        <strain evidence="3">YIM PH21725</strain>
    </source>
</reference>
<feature type="transmembrane region" description="Helical" evidence="1">
    <location>
        <begin position="24"/>
        <end position="46"/>
    </location>
</feature>
<keyword evidence="1" id="KW-0472">Membrane</keyword>
<proteinExistence type="predicted"/>
<feature type="transmembrane region" description="Helical" evidence="1">
    <location>
        <begin position="118"/>
        <end position="137"/>
    </location>
</feature>
<accession>A0A419I3A5</accession>
<evidence type="ECO:0000313" key="2">
    <source>
        <dbReference type="EMBL" id="RJQ84574.1"/>
    </source>
</evidence>